<dbReference type="InterPro" id="IPR001623">
    <property type="entry name" value="DnaJ_domain"/>
</dbReference>
<dbReference type="RefSeq" id="WP_131185145.1">
    <property type="nucleotide sequence ID" value="NZ_QJUO01000022.1"/>
</dbReference>
<dbReference type="EMBL" id="QJUP01000024">
    <property type="protein sequence ID" value="TBU92201.1"/>
    <property type="molecule type" value="Genomic_DNA"/>
</dbReference>
<dbReference type="InterPro" id="IPR029024">
    <property type="entry name" value="TerB-like"/>
</dbReference>
<evidence type="ECO:0000313" key="4">
    <source>
        <dbReference type="Proteomes" id="UP000292639"/>
    </source>
</evidence>
<dbReference type="SUPFAM" id="SSF46565">
    <property type="entry name" value="Chaperone J-domain"/>
    <property type="match status" value="1"/>
</dbReference>
<organism evidence="3 4">
    <name type="scientific">Stutzerimonas kirkiae</name>
    <dbReference type="NCBI Taxonomy" id="2211392"/>
    <lineage>
        <taxon>Bacteria</taxon>
        <taxon>Pseudomonadati</taxon>
        <taxon>Pseudomonadota</taxon>
        <taxon>Gammaproteobacteria</taxon>
        <taxon>Pseudomonadales</taxon>
        <taxon>Pseudomonadaceae</taxon>
        <taxon>Stutzerimonas</taxon>
    </lineage>
</organism>
<protein>
    <submittedName>
        <fullName evidence="3">Molecular chaperone DjlA</fullName>
    </submittedName>
</protein>
<dbReference type="Proteomes" id="UP000292639">
    <property type="component" value="Unassembled WGS sequence"/>
</dbReference>
<dbReference type="Gene3D" id="1.10.3680.10">
    <property type="entry name" value="TerB-like"/>
    <property type="match status" value="1"/>
</dbReference>
<dbReference type="SMART" id="SM00271">
    <property type="entry name" value="DnaJ"/>
    <property type="match status" value="1"/>
</dbReference>
<gene>
    <name evidence="3" type="ORF">DNJ96_15420</name>
</gene>
<proteinExistence type="predicted"/>
<dbReference type="PROSITE" id="PS50076">
    <property type="entry name" value="DNAJ_2"/>
    <property type="match status" value="1"/>
</dbReference>
<dbReference type="AlphaFoldDB" id="A0A4Q9R0M0"/>
<dbReference type="Pfam" id="PF05099">
    <property type="entry name" value="TerB"/>
    <property type="match status" value="1"/>
</dbReference>
<evidence type="ECO:0000256" key="1">
    <source>
        <dbReference type="ARBA" id="ARBA00023186"/>
    </source>
</evidence>
<keyword evidence="1" id="KW-0143">Chaperone</keyword>
<dbReference type="CDD" id="cd06257">
    <property type="entry name" value="DnaJ"/>
    <property type="match status" value="1"/>
</dbReference>
<dbReference type="InterPro" id="IPR036869">
    <property type="entry name" value="J_dom_sf"/>
</dbReference>
<dbReference type="Pfam" id="PF00226">
    <property type="entry name" value="DnaJ"/>
    <property type="match status" value="1"/>
</dbReference>
<dbReference type="PANTHER" id="PTHR24074">
    <property type="entry name" value="CO-CHAPERONE PROTEIN DJLA"/>
    <property type="match status" value="1"/>
</dbReference>
<feature type="domain" description="J" evidence="2">
    <location>
        <begin position="187"/>
        <end position="253"/>
    </location>
</feature>
<accession>A0A4Q9R0M0</accession>
<dbReference type="SUPFAM" id="SSF158682">
    <property type="entry name" value="TerB-like"/>
    <property type="match status" value="1"/>
</dbReference>
<dbReference type="InterPro" id="IPR007791">
    <property type="entry name" value="DjlA_N"/>
</dbReference>
<evidence type="ECO:0000313" key="3">
    <source>
        <dbReference type="EMBL" id="TBU92201.1"/>
    </source>
</evidence>
<sequence length="253" mass="28385">MFWPMTYLGVLAGAFLASIPGAILGALLGQALDRHFRIDSWQGLRERLGARPGLSDEQLLFFLLGRLAKSGGCVRASHIQAARREMQRLKLDAGGQRQAIESFQQGRDSSEGLRSLLRPLARRRAEAQAVLQACWRMARAEGSIGVREHELILLWGRWMGWDSESVAALDRQRRKESPSIRTGVYEQALHLLGVDGSSDAQTIKRAYRRLLSRHHPDKLAGAGATPEQVRDATEKTRELHNAYALIRERKGFR</sequence>
<keyword evidence="4" id="KW-1185">Reference proteome</keyword>
<name>A0A4Q9R0M0_9GAMM</name>
<reference evidence="3 4" key="1">
    <citation type="submission" date="2018-06" db="EMBL/GenBank/DDBJ databases">
        <title>Three novel Pseudomonas species isolated from symptomatic oak.</title>
        <authorList>
            <person name="Bueno-Gonzalez V."/>
            <person name="Brady C."/>
        </authorList>
    </citation>
    <scope>NUCLEOTIDE SEQUENCE [LARGE SCALE GENOMIC DNA]</scope>
    <source>
        <strain evidence="3 4">P17C</strain>
    </source>
</reference>
<dbReference type="PRINTS" id="PR00625">
    <property type="entry name" value="JDOMAIN"/>
</dbReference>
<dbReference type="CDD" id="cd07316">
    <property type="entry name" value="terB_like_DjlA"/>
    <property type="match status" value="1"/>
</dbReference>
<comment type="caution">
    <text evidence="3">The sequence shown here is derived from an EMBL/GenBank/DDBJ whole genome shotgun (WGS) entry which is preliminary data.</text>
</comment>
<dbReference type="InterPro" id="IPR050817">
    <property type="entry name" value="DjlA_DnaK_co-chaperone"/>
</dbReference>
<dbReference type="Gene3D" id="1.10.287.110">
    <property type="entry name" value="DnaJ domain"/>
    <property type="match status" value="1"/>
</dbReference>
<evidence type="ECO:0000259" key="2">
    <source>
        <dbReference type="PROSITE" id="PS50076"/>
    </source>
</evidence>